<dbReference type="EMBL" id="CP159837">
    <property type="protein sequence ID" value="XCM37974.1"/>
    <property type="molecule type" value="Genomic_DNA"/>
</dbReference>
<protein>
    <submittedName>
        <fullName evidence="1">S-layer protein</fullName>
    </submittedName>
</protein>
<reference evidence="1" key="1">
    <citation type="submission" date="2024-07" db="EMBL/GenBank/DDBJ databases">
        <authorList>
            <person name="Kim Y.J."/>
            <person name="Jeong J.Y."/>
        </authorList>
    </citation>
    <scope>NUCLEOTIDE SEQUENCE</scope>
    <source>
        <strain evidence="1">GIHE-MW2</strain>
    </source>
</reference>
<sequence length="136" mass="14963">MKYSIIPLISLMLWVGSSLPGRSRILAAARSEQISPENPETVAQNNPQQGELTKAEILNACIQERAETLPQLYSDVPANHWAFKAVQTMAYCGAYRSATPPALIEELLNSEPNEPLNFGDNFGDKFGDRIFPGSPE</sequence>
<proteinExistence type="predicted"/>
<evidence type="ECO:0000313" key="1">
    <source>
        <dbReference type="EMBL" id="XCM37974.1"/>
    </source>
</evidence>
<accession>A0AAU8JGP1</accession>
<gene>
    <name evidence="1" type="ORF">ABWT76_000789</name>
</gene>
<name>A0AAU8JGP1_9CYAN</name>
<dbReference type="AlphaFoldDB" id="A0AAU8JGP1"/>
<dbReference type="RefSeq" id="WP_190880431.1">
    <property type="nucleotide sequence ID" value="NZ_CP159837.1"/>
</dbReference>
<organism evidence="1">
    <name type="scientific">Planktothricoides raciborskii GIHE-MW2</name>
    <dbReference type="NCBI Taxonomy" id="2792601"/>
    <lineage>
        <taxon>Bacteria</taxon>
        <taxon>Bacillati</taxon>
        <taxon>Cyanobacteriota</taxon>
        <taxon>Cyanophyceae</taxon>
        <taxon>Oscillatoriophycideae</taxon>
        <taxon>Oscillatoriales</taxon>
        <taxon>Oscillatoriaceae</taxon>
        <taxon>Planktothricoides</taxon>
    </lineage>
</organism>